<comment type="caution">
    <text evidence="1">The sequence shown here is derived from an EMBL/GenBank/DDBJ whole genome shotgun (WGS) entry which is preliminary data.</text>
</comment>
<dbReference type="Proteomes" id="UP001596270">
    <property type="component" value="Unassembled WGS sequence"/>
</dbReference>
<protein>
    <submittedName>
        <fullName evidence="1">Zf-HC2 domain-containing protein</fullName>
    </submittedName>
</protein>
<proteinExistence type="predicted"/>
<name>A0ABW1TWN9_9BURK</name>
<dbReference type="RefSeq" id="WP_371437360.1">
    <property type="nucleotide sequence ID" value="NZ_JBHSRS010000018.1"/>
</dbReference>
<keyword evidence="2" id="KW-1185">Reference proteome</keyword>
<evidence type="ECO:0000313" key="2">
    <source>
        <dbReference type="Proteomes" id="UP001596270"/>
    </source>
</evidence>
<gene>
    <name evidence="1" type="ORF">ACFQND_10980</name>
</gene>
<dbReference type="EMBL" id="JBHSRS010000018">
    <property type="protein sequence ID" value="MFC6281755.1"/>
    <property type="molecule type" value="Genomic_DNA"/>
</dbReference>
<evidence type="ECO:0000313" key="1">
    <source>
        <dbReference type="EMBL" id="MFC6281755.1"/>
    </source>
</evidence>
<organism evidence="1 2">
    <name type="scientific">Polaromonas aquatica</name>
    <dbReference type="NCBI Taxonomy" id="332657"/>
    <lineage>
        <taxon>Bacteria</taxon>
        <taxon>Pseudomonadati</taxon>
        <taxon>Pseudomonadota</taxon>
        <taxon>Betaproteobacteria</taxon>
        <taxon>Burkholderiales</taxon>
        <taxon>Comamonadaceae</taxon>
        <taxon>Polaromonas</taxon>
    </lineage>
</organism>
<reference evidence="2" key="1">
    <citation type="journal article" date="2019" name="Int. J. Syst. Evol. Microbiol.">
        <title>The Global Catalogue of Microorganisms (GCM) 10K type strain sequencing project: providing services to taxonomists for standard genome sequencing and annotation.</title>
        <authorList>
            <consortium name="The Broad Institute Genomics Platform"/>
            <consortium name="The Broad Institute Genome Sequencing Center for Infectious Disease"/>
            <person name="Wu L."/>
            <person name="Ma J."/>
        </authorList>
    </citation>
    <scope>NUCLEOTIDE SEQUENCE [LARGE SCALE GENOMIC DNA]</scope>
    <source>
        <strain evidence="2">CCUG 39402</strain>
    </source>
</reference>
<accession>A0ABW1TWN9</accession>
<sequence length="75" mass="8613">MKPKITILRRTCREAAALLIAREDRALSLPDNIALRLHLLACLACPKFENQVLTLRAAMGRWRNYTSQDGEKNEY</sequence>